<feature type="compositionally biased region" description="Low complexity" evidence="1">
    <location>
        <begin position="96"/>
        <end position="106"/>
    </location>
</feature>
<protein>
    <submittedName>
        <fullName evidence="3">Uncharacterized protein</fullName>
    </submittedName>
</protein>
<comment type="caution">
    <text evidence="3">The sequence shown here is derived from an EMBL/GenBank/DDBJ whole genome shotgun (WGS) entry which is preliminary data.</text>
</comment>
<evidence type="ECO:0000256" key="1">
    <source>
        <dbReference type="SAM" id="MobiDB-lite"/>
    </source>
</evidence>
<gene>
    <name evidence="3" type="ORF">J2S49_001186</name>
</gene>
<accession>A0ABT9NBM7</accession>
<keyword evidence="2" id="KW-0472">Membrane</keyword>
<dbReference type="EMBL" id="JAUSQW010000001">
    <property type="protein sequence ID" value="MDP9801110.1"/>
    <property type="molecule type" value="Genomic_DNA"/>
</dbReference>
<keyword evidence="4" id="KW-1185">Reference proteome</keyword>
<feature type="region of interest" description="Disordered" evidence="1">
    <location>
        <begin position="96"/>
        <end position="121"/>
    </location>
</feature>
<keyword evidence="2" id="KW-0812">Transmembrane</keyword>
<feature type="region of interest" description="Disordered" evidence="1">
    <location>
        <begin position="1"/>
        <end position="21"/>
    </location>
</feature>
<dbReference type="Proteomes" id="UP001235966">
    <property type="component" value="Unassembled WGS sequence"/>
</dbReference>
<dbReference type="RefSeq" id="WP_278058814.1">
    <property type="nucleotide sequence ID" value="NZ_CP121247.1"/>
</dbReference>
<feature type="transmembrane region" description="Helical" evidence="2">
    <location>
        <begin position="39"/>
        <end position="64"/>
    </location>
</feature>
<name>A0ABT9NBM7_9ACTO</name>
<proteinExistence type="predicted"/>
<reference evidence="3 4" key="1">
    <citation type="submission" date="2023-07" db="EMBL/GenBank/DDBJ databases">
        <title>Sequencing the genomes of 1000 actinobacteria strains.</title>
        <authorList>
            <person name="Klenk H.-P."/>
        </authorList>
    </citation>
    <scope>NUCLEOTIDE SEQUENCE [LARGE SCALE GENOMIC DNA]</scope>
    <source>
        <strain evidence="3 4">DSM 102162</strain>
    </source>
</reference>
<evidence type="ECO:0000256" key="2">
    <source>
        <dbReference type="SAM" id="Phobius"/>
    </source>
</evidence>
<sequence length="398" mass="41987">MNDFPENNGIPDKEVASSAPGGDGVVGAAAAAQVKNRRAAWIAAAVAVVGSVAVAGGVFAYPAIFGGKEPASQAGVSQSAPVTPVASAGASSSAAASASATAEPSVSPTPTPTPTRSPNELVADGYREVLKNFRELGPKVDGAVEAEQYTLMDLSGDGVPELVMMAVNAEGEMDGQTNTVVYTSDASGHAKRVRGSTAQGVESEGWLVTTNSKVNALYSQGQDDAQRLTVQGARYVSEAVGEPENEVLAMANITDLDLLDYYERGWGYVGRPSPSLPNTIEGKIAKARLQNKFVFIGKVEERKATDYLDEEYITSEMYGGSNVFQVVQLSEPTKIYQENGMPYWGKVEQIQLLGKLQLPKKYVGKTVAFVSDPLSQLGIPYPIQAPHPDEFTEALGAF</sequence>
<keyword evidence="2" id="KW-1133">Transmembrane helix</keyword>
<evidence type="ECO:0000313" key="3">
    <source>
        <dbReference type="EMBL" id="MDP9801110.1"/>
    </source>
</evidence>
<evidence type="ECO:0000313" key="4">
    <source>
        <dbReference type="Proteomes" id="UP001235966"/>
    </source>
</evidence>
<organism evidence="3 4">
    <name type="scientific">Arcanobacterium wilhelmae</name>
    <dbReference type="NCBI Taxonomy" id="1803177"/>
    <lineage>
        <taxon>Bacteria</taxon>
        <taxon>Bacillati</taxon>
        <taxon>Actinomycetota</taxon>
        <taxon>Actinomycetes</taxon>
        <taxon>Actinomycetales</taxon>
        <taxon>Actinomycetaceae</taxon>
        <taxon>Arcanobacterium</taxon>
    </lineage>
</organism>